<proteinExistence type="predicted"/>
<dbReference type="CDD" id="cd20169">
    <property type="entry name" value="Peptidase_M90_mtfA"/>
    <property type="match status" value="1"/>
</dbReference>
<dbReference type="GO" id="GO:0005829">
    <property type="term" value="C:cytosol"/>
    <property type="evidence" value="ECO:0007669"/>
    <property type="project" value="TreeGrafter"/>
</dbReference>
<dbReference type="EMBL" id="CP120682">
    <property type="protein sequence ID" value="WKN38978.1"/>
    <property type="molecule type" value="Genomic_DNA"/>
</dbReference>
<dbReference type="GO" id="GO:0008237">
    <property type="term" value="F:metallopeptidase activity"/>
    <property type="evidence" value="ECO:0007669"/>
    <property type="project" value="InterPro"/>
</dbReference>
<dbReference type="AlphaFoldDB" id="A0AA49JF83"/>
<dbReference type="Pfam" id="PF06167">
    <property type="entry name" value="Peptidase_M90"/>
    <property type="match status" value="1"/>
</dbReference>
<dbReference type="Pfam" id="PF02810">
    <property type="entry name" value="SEC-C"/>
    <property type="match status" value="1"/>
</dbReference>
<dbReference type="InterPro" id="IPR042252">
    <property type="entry name" value="MtfA_N"/>
</dbReference>
<reference evidence="1" key="1">
    <citation type="journal article" date="2023" name="Comput. Struct. Biotechnol. J.">
        <title>Discovery of a novel marine Bacteroidetes with a rich repertoire of carbohydrate-active enzymes.</title>
        <authorList>
            <person name="Chen B."/>
            <person name="Liu G."/>
            <person name="Chen Q."/>
            <person name="Wang H."/>
            <person name="Liu L."/>
            <person name="Tang K."/>
        </authorList>
    </citation>
    <scope>NUCLEOTIDE SEQUENCE</scope>
    <source>
        <strain evidence="1">TK19036</strain>
    </source>
</reference>
<dbReference type="Gene3D" id="1.10.472.150">
    <property type="entry name" value="Glucose-regulated metallo-peptidase M90, N-terminal domain"/>
    <property type="match status" value="1"/>
</dbReference>
<dbReference type="SUPFAM" id="SSF103642">
    <property type="entry name" value="Sec-C motif"/>
    <property type="match status" value="1"/>
</dbReference>
<dbReference type="InterPro" id="IPR024079">
    <property type="entry name" value="MetalloPept_cat_dom_sf"/>
</dbReference>
<accession>A0AA49JF83</accession>
<reference evidence="1" key="2">
    <citation type="journal article" date="2024" name="Antonie Van Leeuwenhoek">
        <title>Roseihalotalea indica gen. nov., sp. nov., a halophilic Bacteroidetes from mesopelagic Southwest Indian Ocean with higher carbohydrate metabolic potential.</title>
        <authorList>
            <person name="Chen B."/>
            <person name="Zhang M."/>
            <person name="Lin D."/>
            <person name="Ye J."/>
            <person name="Tang K."/>
        </authorList>
    </citation>
    <scope>NUCLEOTIDE SEQUENCE</scope>
    <source>
        <strain evidence="1">TK19036</strain>
    </source>
</reference>
<dbReference type="InterPro" id="IPR004027">
    <property type="entry name" value="SEC_C_motif"/>
</dbReference>
<organism evidence="1">
    <name type="scientific">Roseihalotalea indica</name>
    <dbReference type="NCBI Taxonomy" id="2867963"/>
    <lineage>
        <taxon>Bacteria</taxon>
        <taxon>Pseudomonadati</taxon>
        <taxon>Bacteroidota</taxon>
        <taxon>Cytophagia</taxon>
        <taxon>Cytophagales</taxon>
        <taxon>Catalimonadaceae</taxon>
        <taxon>Roseihalotalea</taxon>
    </lineage>
</organism>
<protein>
    <submittedName>
        <fullName evidence="1">Zinc-dependent peptidase</fullName>
    </submittedName>
</protein>
<dbReference type="PANTHER" id="PTHR30164:SF2">
    <property type="entry name" value="PROTEIN MTFA"/>
    <property type="match status" value="1"/>
</dbReference>
<dbReference type="GO" id="GO:0004177">
    <property type="term" value="F:aminopeptidase activity"/>
    <property type="evidence" value="ECO:0007669"/>
    <property type="project" value="TreeGrafter"/>
</dbReference>
<dbReference type="PANTHER" id="PTHR30164">
    <property type="entry name" value="MTFA PEPTIDASE"/>
    <property type="match status" value="1"/>
</dbReference>
<dbReference type="SUPFAM" id="SSF55486">
    <property type="entry name" value="Metalloproteases ('zincins'), catalytic domain"/>
    <property type="match status" value="1"/>
</dbReference>
<dbReference type="InterPro" id="IPR010384">
    <property type="entry name" value="MtfA_fam"/>
</dbReference>
<sequence length="294" mass="34921">MESFFTIVGFGLFAFLGYWAWQQNRPVYKVPKEFPSKWRELLQKHIHFYQNLDEPGKRLFEKKVRNFLRQVRITGIRTEVTDLDRLLTACSAVIPLFNFPRWKYTYLHEVLLYPAAFDRNFSMENPEQVITGMVGNGRNMEGVMILSKQSLRKSFANTTDKHNVGIHEFIHILDKQDGEIDGIPGELNDKQYAEPWLKLMHREMKRIRQGKSDIDEYAGTKEEEFLAVTSEYFFERPKLFKEKHPELYKLLRKVYHQDMVKRLRNPFRKPKRIGRNDPCPCGSGEKFKKCCMKN</sequence>
<name>A0AA49JF83_9BACT</name>
<dbReference type="Gene3D" id="3.40.390.10">
    <property type="entry name" value="Collagenase (Catalytic Domain)"/>
    <property type="match status" value="1"/>
</dbReference>
<evidence type="ECO:0000313" key="1">
    <source>
        <dbReference type="EMBL" id="WKN38978.1"/>
    </source>
</evidence>
<gene>
    <name evidence="1" type="ORF">K4G66_09715</name>
</gene>